<protein>
    <submittedName>
        <fullName evidence="2">Uncharacterized protein</fullName>
    </submittedName>
</protein>
<sequence length="121" mass="14254">MLTDTVTNRKLNLKDGLFWTIAILVILTNMLFSLASVFEIYQISFTDIEKEYHWGAEPFPWYYENKMTYLTYTGSWTILFLTTLFFQVYFALKDNKTKELYSGLLFILLFATMLIVNGPID</sequence>
<evidence type="ECO:0000256" key="1">
    <source>
        <dbReference type="SAM" id="Phobius"/>
    </source>
</evidence>
<gene>
    <name evidence="2" type="ORF">DQ356_10595</name>
</gene>
<feature type="transmembrane region" description="Helical" evidence="1">
    <location>
        <begin position="17"/>
        <end position="38"/>
    </location>
</feature>
<keyword evidence="3" id="KW-1185">Reference proteome</keyword>
<dbReference type="EMBL" id="QPIE01000007">
    <property type="protein sequence ID" value="RCU42362.1"/>
    <property type="molecule type" value="Genomic_DNA"/>
</dbReference>
<name>A0A368MVY6_9FLAO</name>
<dbReference type="AlphaFoldDB" id="A0A368MVY6"/>
<keyword evidence="1" id="KW-1133">Transmembrane helix</keyword>
<feature type="transmembrane region" description="Helical" evidence="1">
    <location>
        <begin position="69"/>
        <end position="92"/>
    </location>
</feature>
<keyword evidence="1" id="KW-0472">Membrane</keyword>
<dbReference type="Proteomes" id="UP000252172">
    <property type="component" value="Unassembled WGS sequence"/>
</dbReference>
<organism evidence="2 3">
    <name type="scientific">Chryseobacterium lacus</name>
    <dbReference type="NCBI Taxonomy" id="2058346"/>
    <lineage>
        <taxon>Bacteria</taxon>
        <taxon>Pseudomonadati</taxon>
        <taxon>Bacteroidota</taxon>
        <taxon>Flavobacteriia</taxon>
        <taxon>Flavobacteriales</taxon>
        <taxon>Weeksellaceae</taxon>
        <taxon>Chryseobacterium group</taxon>
        <taxon>Chryseobacterium</taxon>
    </lineage>
</organism>
<accession>A0A368MVY6</accession>
<feature type="transmembrane region" description="Helical" evidence="1">
    <location>
        <begin position="99"/>
        <end position="120"/>
    </location>
</feature>
<evidence type="ECO:0000313" key="2">
    <source>
        <dbReference type="EMBL" id="RCU42362.1"/>
    </source>
</evidence>
<evidence type="ECO:0000313" key="3">
    <source>
        <dbReference type="Proteomes" id="UP000252172"/>
    </source>
</evidence>
<reference evidence="2 3" key="1">
    <citation type="submission" date="2018-07" db="EMBL/GenBank/DDBJ databases">
        <title>Chryseobacterium lacus sp. nov., isolated from lake water.</title>
        <authorList>
            <person name="Li C.-M."/>
        </authorList>
    </citation>
    <scope>NUCLEOTIDE SEQUENCE [LARGE SCALE GENOMIC DNA]</scope>
    <source>
        <strain evidence="2 3">YLOS41</strain>
    </source>
</reference>
<proteinExistence type="predicted"/>
<comment type="caution">
    <text evidence="2">The sequence shown here is derived from an EMBL/GenBank/DDBJ whole genome shotgun (WGS) entry which is preliminary data.</text>
</comment>
<keyword evidence="1" id="KW-0812">Transmembrane</keyword>